<evidence type="ECO:0000256" key="2">
    <source>
        <dbReference type="ARBA" id="ARBA00022576"/>
    </source>
</evidence>
<dbReference type="Gene3D" id="3.90.1150.10">
    <property type="entry name" value="Aspartate Aminotransferase, domain 1"/>
    <property type="match status" value="1"/>
</dbReference>
<dbReference type="GO" id="GO:0030170">
    <property type="term" value="F:pyridoxal phosphate binding"/>
    <property type="evidence" value="ECO:0007669"/>
    <property type="project" value="InterPro"/>
</dbReference>
<dbReference type="InterPro" id="IPR051326">
    <property type="entry name" value="Kynurenine-oxoglutarate_AT"/>
</dbReference>
<keyword evidence="4" id="KW-0663">Pyridoxal phosphate</keyword>
<dbReference type="AlphaFoldDB" id="A0A7K1UI47"/>
<dbReference type="GO" id="GO:0005737">
    <property type="term" value="C:cytoplasm"/>
    <property type="evidence" value="ECO:0007669"/>
    <property type="project" value="TreeGrafter"/>
</dbReference>
<evidence type="ECO:0000259" key="5">
    <source>
        <dbReference type="Pfam" id="PF00155"/>
    </source>
</evidence>
<dbReference type="PANTHER" id="PTHR43807:SF20">
    <property type="entry name" value="FI04487P"/>
    <property type="match status" value="1"/>
</dbReference>
<dbReference type="EMBL" id="WRPM01000032">
    <property type="protein sequence ID" value="MVT25771.1"/>
    <property type="molecule type" value="Genomic_DNA"/>
</dbReference>
<reference evidence="6 7" key="1">
    <citation type="submission" date="2019-12" db="EMBL/GenBank/DDBJ databases">
        <title>Nesterenkonia muleiensis sp. nov., a novel actinobacterium isolated from sap of Populus euphratica.</title>
        <authorList>
            <person name="Wang R."/>
        </authorList>
    </citation>
    <scope>NUCLEOTIDE SEQUENCE [LARGE SCALE GENOMIC DNA]</scope>
    <source>
        <strain evidence="6 7">F10</strain>
    </source>
</reference>
<gene>
    <name evidence="6" type="ORF">GNZ21_05250</name>
</gene>
<keyword evidence="2 6" id="KW-0032">Aminotransferase</keyword>
<comment type="caution">
    <text evidence="6">The sequence shown here is derived from an EMBL/GenBank/DDBJ whole genome shotgun (WGS) entry which is preliminary data.</text>
</comment>
<dbReference type="InterPro" id="IPR015424">
    <property type="entry name" value="PyrdxlP-dep_Trfase"/>
</dbReference>
<dbReference type="Proteomes" id="UP000460157">
    <property type="component" value="Unassembled WGS sequence"/>
</dbReference>
<dbReference type="InterPro" id="IPR015421">
    <property type="entry name" value="PyrdxlP-dep_Trfase_major"/>
</dbReference>
<dbReference type="PANTHER" id="PTHR43807">
    <property type="entry name" value="FI04487P"/>
    <property type="match status" value="1"/>
</dbReference>
<proteinExistence type="predicted"/>
<dbReference type="Gene3D" id="3.40.640.10">
    <property type="entry name" value="Type I PLP-dependent aspartate aminotransferase-like (Major domain)"/>
    <property type="match status" value="1"/>
</dbReference>
<organism evidence="6 7">
    <name type="scientific">Nesterenkonia alkaliphila</name>
    <dbReference type="NCBI Taxonomy" id="1463631"/>
    <lineage>
        <taxon>Bacteria</taxon>
        <taxon>Bacillati</taxon>
        <taxon>Actinomycetota</taxon>
        <taxon>Actinomycetes</taxon>
        <taxon>Micrococcales</taxon>
        <taxon>Micrococcaceae</taxon>
        <taxon>Nesterenkonia</taxon>
    </lineage>
</organism>
<evidence type="ECO:0000313" key="7">
    <source>
        <dbReference type="Proteomes" id="UP000460157"/>
    </source>
</evidence>
<dbReference type="OrthoDB" id="4436468at2"/>
<dbReference type="GO" id="GO:0016212">
    <property type="term" value="F:kynurenine-oxoglutarate transaminase activity"/>
    <property type="evidence" value="ECO:0007669"/>
    <property type="project" value="TreeGrafter"/>
</dbReference>
<evidence type="ECO:0000256" key="4">
    <source>
        <dbReference type="ARBA" id="ARBA00022898"/>
    </source>
</evidence>
<evidence type="ECO:0000256" key="3">
    <source>
        <dbReference type="ARBA" id="ARBA00022679"/>
    </source>
</evidence>
<protein>
    <submittedName>
        <fullName evidence="6">Aminotransferase class I/II-fold pyridoxal phosphate-dependent enzyme</fullName>
    </submittedName>
</protein>
<sequence>MCSMPTPPWARSAAGANTYDAATATVLPTIYERTTAAAMTHGGINLGQGFPDADGPQWLREAAAEAISTNAGPTNQYSPGPGFPWFREAVAAHQRRFYGVELDPQDQVLHTTGATEAIAATILAFAPAGSEVLAFEPFYDSYGAIAALAGAELKTVPLRAPEFRPDIAALEAAVTERTSMILVNSPHNPTGAVFTREELEAIVGIAAAGGAVVMSDEVYEHLMLDDAAGHSTILSIPGADQVAVAIGSAGKSFSVTGWKVGWVTGSARLVNQVRGVKQFTTFCTGGAYQYAVAQGLQDDRGFFAQNQAELRAGRDLLAAGLAEAGLRVFSPDAGYFVLADVRGVTPKTAAEFAAELVSAAGVGAIPVSSLTLPSTQHNPEDELNYLLRFAFCKRHDVLADAIGRLSDWLG</sequence>
<dbReference type="Pfam" id="PF00155">
    <property type="entry name" value="Aminotran_1_2"/>
    <property type="match status" value="1"/>
</dbReference>
<keyword evidence="3 6" id="KW-0808">Transferase</keyword>
<comment type="cofactor">
    <cofactor evidence="1">
        <name>pyridoxal 5'-phosphate</name>
        <dbReference type="ChEBI" id="CHEBI:597326"/>
    </cofactor>
</comment>
<dbReference type="InterPro" id="IPR004839">
    <property type="entry name" value="Aminotransferase_I/II_large"/>
</dbReference>
<accession>A0A7K1UI47</accession>
<name>A0A7K1UI47_9MICC</name>
<dbReference type="InterPro" id="IPR015422">
    <property type="entry name" value="PyrdxlP-dep_Trfase_small"/>
</dbReference>
<feature type="domain" description="Aminotransferase class I/classII large" evidence="5">
    <location>
        <begin position="43"/>
        <end position="374"/>
    </location>
</feature>
<dbReference type="SUPFAM" id="SSF53383">
    <property type="entry name" value="PLP-dependent transferases"/>
    <property type="match status" value="1"/>
</dbReference>
<keyword evidence="7" id="KW-1185">Reference proteome</keyword>
<evidence type="ECO:0000313" key="6">
    <source>
        <dbReference type="EMBL" id="MVT25771.1"/>
    </source>
</evidence>
<evidence type="ECO:0000256" key="1">
    <source>
        <dbReference type="ARBA" id="ARBA00001933"/>
    </source>
</evidence>
<dbReference type="CDD" id="cd00609">
    <property type="entry name" value="AAT_like"/>
    <property type="match status" value="1"/>
</dbReference>